<comment type="caution">
    <text evidence="3">The sequence shown here is derived from an EMBL/GenBank/DDBJ whole genome shotgun (WGS) entry which is preliminary data.</text>
</comment>
<dbReference type="RefSeq" id="WP_191183168.1">
    <property type="nucleotide sequence ID" value="NZ_JACXAJ010000002.1"/>
</dbReference>
<accession>A0ABR7XFH1</accession>
<dbReference type="InterPro" id="IPR014001">
    <property type="entry name" value="Helicase_ATP-bd"/>
</dbReference>
<feature type="domain" description="Helicase ATP-binding" evidence="2">
    <location>
        <begin position="290"/>
        <end position="479"/>
    </location>
</feature>
<dbReference type="InterPro" id="IPR027417">
    <property type="entry name" value="P-loop_NTPase"/>
</dbReference>
<keyword evidence="4" id="KW-1185">Reference proteome</keyword>
<gene>
    <name evidence="3" type="ORF">H9Q13_07675</name>
</gene>
<dbReference type="PROSITE" id="PS51192">
    <property type="entry name" value="HELICASE_ATP_BIND_1"/>
    <property type="match status" value="1"/>
</dbReference>
<sequence>MPKPNETAFENHFCHQLEVAGFDKRHHKDIAQNLCLHTDELVEFLKATQPEKLQQLKTEYGQTWRSEIADKLNKALQSKRLFQILKDGLEINSQIHLNLVYFAPAKASDTRQKALHLKNRFSYIRQYHFESGNQHGTTDHKKSVDIVLFLNGFAIVSIELKNIGTSGSYSEAIKQYLQRDLSLPVFTLPFLHIVCDNETAMMAASFGRPPSAEDFRPFNKVILRTPENAWQDKKEYPVHYLYHEVLLPESLLNYIETYLYSGKHSNWIFPRYHQQRSVRRICSDIAGQVERTGTLNLRYLVQHSTGSGKSNTIVWLVQNLRNLHVNNTRLFDSVVVLTDRVNLDGQISDNFKGAIDSTGVVAYTDKTSGSNITLKDALQKNYKVVVSTIHKFSHLKDLENQTGKKICVIIDEGHRSQEGNLHEKMTDTFDAGTGDELEKLAGDITKKVYPNLCFIGLTATPSDLTLERFGRKNEKGEWEPFDVYSMDEAIAEGYILDVVKNVIAYETLYELNYKYDSEKEYPPLQIYSALKKKAFEDDEVIKEKCGIIATTFKKQTANKINGLAKAMVVTSSRLAAVKYKLFMDEVLQKRGLKYKTLVAFSGTIHHNGQNFTEAGMNAAVLQERKLEEAFEKDGTIRFLIVANKYQTGFDEPLLHTMFLDKSMSDPKNIVQTLSRLNRTAPGKDDTLTVDFTNSYDNIIAAFKKYQKQVTSHKDARPEDLYELKNELLKKGVFTAVDVEECLALYHSEKGEDAAALYAYLVFIKKAVEAKLDVEERRVFRTLLSRYVNFFSYIRTLFHIPQGELHELYLFSSLLYKYLDTTMTAAELEAEMRHVKLKNYDISKVDVTTAEEDEDDGEGGEGSGNNGGNVTSVSKMATVAEVVEIINLRFQEKVSPEGAEVIEGYANSMALNEELAADIRNNADKNPEELYQKIIKDKLVKYYTDYIIKNNPLKYSELTDERVLSLVSKATYQMLRGRLGV</sequence>
<dbReference type="PANTHER" id="PTHR42927:SF1">
    <property type="entry name" value="HELICASE SUPERFAMILY 1 AND 2 DOMAIN-CONTAINING PROTEIN"/>
    <property type="match status" value="1"/>
</dbReference>
<proteinExistence type="predicted"/>
<dbReference type="InterPro" id="IPR040980">
    <property type="entry name" value="SWI2_SNF2"/>
</dbReference>
<evidence type="ECO:0000313" key="4">
    <source>
        <dbReference type="Proteomes" id="UP000625551"/>
    </source>
</evidence>
<dbReference type="Pfam" id="PF18766">
    <property type="entry name" value="SWI2_SNF2"/>
    <property type="match status" value="1"/>
</dbReference>
<name>A0ABR7XFH1_9BACT</name>
<keyword evidence="3" id="KW-0540">Nuclease</keyword>
<dbReference type="Pfam" id="PF04313">
    <property type="entry name" value="HSDR_N"/>
    <property type="match status" value="1"/>
</dbReference>
<dbReference type="InterPro" id="IPR055180">
    <property type="entry name" value="HsdR_RecA-like_helicase_dom_2"/>
</dbReference>
<reference evidence="3 4" key="1">
    <citation type="submission" date="2020-09" db="EMBL/GenBank/DDBJ databases">
        <title>Genome sequencing and assembly of Pontibacter sp.</title>
        <authorList>
            <person name="Chhetri G."/>
        </authorList>
    </citation>
    <scope>NUCLEOTIDE SEQUENCE [LARGE SCALE GENOMIC DNA]</scope>
    <source>
        <strain evidence="3 4">JH31</strain>
    </source>
</reference>
<evidence type="ECO:0000256" key="1">
    <source>
        <dbReference type="SAM" id="MobiDB-lite"/>
    </source>
</evidence>
<keyword evidence="3" id="KW-0378">Hydrolase</keyword>
<dbReference type="SMART" id="SM00487">
    <property type="entry name" value="DEXDc"/>
    <property type="match status" value="1"/>
</dbReference>
<dbReference type="Gene3D" id="3.40.50.300">
    <property type="entry name" value="P-loop containing nucleotide triphosphate hydrolases"/>
    <property type="match status" value="2"/>
</dbReference>
<dbReference type="SUPFAM" id="SSF52540">
    <property type="entry name" value="P-loop containing nucleoside triphosphate hydrolases"/>
    <property type="match status" value="2"/>
</dbReference>
<dbReference type="Pfam" id="PF22679">
    <property type="entry name" value="T1R_D3-like"/>
    <property type="match status" value="1"/>
</dbReference>
<feature type="region of interest" description="Disordered" evidence="1">
    <location>
        <begin position="848"/>
        <end position="869"/>
    </location>
</feature>
<dbReference type="PANTHER" id="PTHR42927">
    <property type="entry name" value="HELICASE SUPERFAMILY 1 AND 2 DOMAIN-CONTAINING PROTEIN"/>
    <property type="match status" value="1"/>
</dbReference>
<dbReference type="EMBL" id="JACXAJ010000002">
    <property type="protein sequence ID" value="MBD1397041.1"/>
    <property type="molecule type" value="Genomic_DNA"/>
</dbReference>
<dbReference type="InterPro" id="IPR007409">
    <property type="entry name" value="Restrct_endonuc_type1_HsdR_N"/>
</dbReference>
<feature type="compositionally biased region" description="Acidic residues" evidence="1">
    <location>
        <begin position="848"/>
        <end position="858"/>
    </location>
</feature>
<organism evidence="3 4">
    <name type="scientific">Pontibacter aquaedesilientis</name>
    <dbReference type="NCBI Taxonomy" id="2766980"/>
    <lineage>
        <taxon>Bacteria</taxon>
        <taxon>Pseudomonadati</taxon>
        <taxon>Bacteroidota</taxon>
        <taxon>Cytophagia</taxon>
        <taxon>Cytophagales</taxon>
        <taxon>Hymenobacteraceae</taxon>
        <taxon>Pontibacter</taxon>
    </lineage>
</organism>
<evidence type="ECO:0000259" key="2">
    <source>
        <dbReference type="PROSITE" id="PS51192"/>
    </source>
</evidence>
<dbReference type="Proteomes" id="UP000625551">
    <property type="component" value="Unassembled WGS sequence"/>
</dbReference>
<keyword evidence="3" id="KW-0255">Endonuclease</keyword>
<dbReference type="Gene3D" id="3.90.1570.50">
    <property type="match status" value="1"/>
</dbReference>
<dbReference type="GO" id="GO:0004519">
    <property type="term" value="F:endonuclease activity"/>
    <property type="evidence" value="ECO:0007669"/>
    <property type="project" value="UniProtKB-KW"/>
</dbReference>
<evidence type="ECO:0000313" key="3">
    <source>
        <dbReference type="EMBL" id="MBD1397041.1"/>
    </source>
</evidence>
<protein>
    <submittedName>
        <fullName evidence="3">Type I restriction endonuclease subunit R</fullName>
    </submittedName>
</protein>